<feature type="signal peptide" evidence="1">
    <location>
        <begin position="1"/>
        <end position="21"/>
    </location>
</feature>
<keyword evidence="4" id="KW-1185">Reference proteome</keyword>
<feature type="chain" id="PRO_5009290545" evidence="1">
    <location>
        <begin position="22"/>
        <end position="308"/>
    </location>
</feature>
<dbReference type="PANTHER" id="PTHR46211">
    <property type="entry name" value="GLYCEROPHOSPHORYL DIESTER PHOSPHODIESTERASE"/>
    <property type="match status" value="1"/>
</dbReference>
<keyword evidence="1" id="KW-0732">Signal</keyword>
<sequence>MALGTVVIAAGTMSLAVPVSAATPVGGDAAGSGGVRALVIGGATVPLTPVKITKPAANRYLRPRGGPVAVVAHRGASSAAPENTLVAQEVARRAGADLIETDVQPSKDGVPFVMHDRTVDRTTNGAGPVRALTSAQLRKLDAGSWFAPHYRGAKVPTLAGQLADLRTRGGRLLLEIKGPHTRAEVARIVKVIRAQRMTGRVFVQSFEVSVLRYARELAPELPLGLLRSSLDADPVGVTKNLRLTAYNPSHGALLARPRIVADLHKAGVAVMPWTADSPSLWKRLDTLGVDAIITNRPAELTGWNDARP</sequence>
<evidence type="ECO:0000259" key="2">
    <source>
        <dbReference type="PROSITE" id="PS51704"/>
    </source>
</evidence>
<dbReference type="AlphaFoldDB" id="A0A1H5YI69"/>
<feature type="domain" description="GP-PDE" evidence="2">
    <location>
        <begin position="68"/>
        <end position="304"/>
    </location>
</feature>
<protein>
    <submittedName>
        <fullName evidence="3">Glycerophosphoryl diester phosphodiesterase</fullName>
    </submittedName>
</protein>
<evidence type="ECO:0000313" key="4">
    <source>
        <dbReference type="Proteomes" id="UP000236723"/>
    </source>
</evidence>
<dbReference type="GO" id="GO:0008081">
    <property type="term" value="F:phosphoric diester hydrolase activity"/>
    <property type="evidence" value="ECO:0007669"/>
    <property type="project" value="InterPro"/>
</dbReference>
<dbReference type="Gene3D" id="3.20.20.190">
    <property type="entry name" value="Phosphatidylinositol (PI) phosphodiesterase"/>
    <property type="match status" value="1"/>
</dbReference>
<dbReference type="InterPro" id="IPR030395">
    <property type="entry name" value="GP_PDE_dom"/>
</dbReference>
<evidence type="ECO:0000256" key="1">
    <source>
        <dbReference type="SAM" id="SignalP"/>
    </source>
</evidence>
<dbReference type="GO" id="GO:0006629">
    <property type="term" value="P:lipid metabolic process"/>
    <property type="evidence" value="ECO:0007669"/>
    <property type="project" value="InterPro"/>
</dbReference>
<dbReference type="EMBL" id="FNVO01000004">
    <property type="protein sequence ID" value="SEG23813.1"/>
    <property type="molecule type" value="Genomic_DNA"/>
</dbReference>
<evidence type="ECO:0000313" key="3">
    <source>
        <dbReference type="EMBL" id="SEG23813.1"/>
    </source>
</evidence>
<accession>A0A1H5YI69</accession>
<gene>
    <name evidence="3" type="ORF">SAMN04489712_10430</name>
</gene>
<dbReference type="PROSITE" id="PS51704">
    <property type="entry name" value="GP_PDE"/>
    <property type="match status" value="1"/>
</dbReference>
<organism evidence="3 4">
    <name type="scientific">Thermomonospora echinospora</name>
    <dbReference type="NCBI Taxonomy" id="1992"/>
    <lineage>
        <taxon>Bacteria</taxon>
        <taxon>Bacillati</taxon>
        <taxon>Actinomycetota</taxon>
        <taxon>Actinomycetes</taxon>
        <taxon>Streptosporangiales</taxon>
        <taxon>Thermomonosporaceae</taxon>
        <taxon>Thermomonospora</taxon>
    </lineage>
</organism>
<proteinExistence type="predicted"/>
<dbReference type="SUPFAM" id="SSF51695">
    <property type="entry name" value="PLC-like phosphodiesterases"/>
    <property type="match status" value="1"/>
</dbReference>
<dbReference type="Pfam" id="PF03009">
    <property type="entry name" value="GDPD"/>
    <property type="match status" value="1"/>
</dbReference>
<dbReference type="InterPro" id="IPR017946">
    <property type="entry name" value="PLC-like_Pdiesterase_TIM-brl"/>
</dbReference>
<dbReference type="PANTHER" id="PTHR46211:SF1">
    <property type="entry name" value="GLYCEROPHOSPHODIESTER PHOSPHODIESTERASE, CYTOPLASMIC"/>
    <property type="match status" value="1"/>
</dbReference>
<dbReference type="Proteomes" id="UP000236723">
    <property type="component" value="Unassembled WGS sequence"/>
</dbReference>
<name>A0A1H5YI69_9ACTN</name>
<reference evidence="4" key="1">
    <citation type="submission" date="2016-10" db="EMBL/GenBank/DDBJ databases">
        <authorList>
            <person name="Varghese N."/>
            <person name="Submissions S."/>
        </authorList>
    </citation>
    <scope>NUCLEOTIDE SEQUENCE [LARGE SCALE GENOMIC DNA]</scope>
    <source>
        <strain evidence="4">DSM 43163</strain>
    </source>
</reference>